<accession>A0A8R7TJZ1</accession>
<dbReference type="AlphaFoldDB" id="A0A8R7TJZ1"/>
<organism evidence="1 2">
    <name type="scientific">Triticum urartu</name>
    <name type="common">Red wild einkorn</name>
    <name type="synonym">Crithodium urartu</name>
    <dbReference type="NCBI Taxonomy" id="4572"/>
    <lineage>
        <taxon>Eukaryota</taxon>
        <taxon>Viridiplantae</taxon>
        <taxon>Streptophyta</taxon>
        <taxon>Embryophyta</taxon>
        <taxon>Tracheophyta</taxon>
        <taxon>Spermatophyta</taxon>
        <taxon>Magnoliopsida</taxon>
        <taxon>Liliopsida</taxon>
        <taxon>Poales</taxon>
        <taxon>Poaceae</taxon>
        <taxon>BOP clade</taxon>
        <taxon>Pooideae</taxon>
        <taxon>Triticodae</taxon>
        <taxon>Triticeae</taxon>
        <taxon>Triticinae</taxon>
        <taxon>Triticum</taxon>
    </lineage>
</organism>
<protein>
    <submittedName>
        <fullName evidence="1">Uncharacterized protein</fullName>
    </submittedName>
</protein>
<name>A0A8R7TJZ1_TRIUA</name>
<evidence type="ECO:0000313" key="1">
    <source>
        <dbReference type="EnsemblPlants" id="TuG1812G0200003680.01.T02.cds460297"/>
    </source>
</evidence>
<reference evidence="1" key="3">
    <citation type="submission" date="2022-06" db="UniProtKB">
        <authorList>
            <consortium name="EnsemblPlants"/>
        </authorList>
    </citation>
    <scope>IDENTIFICATION</scope>
</reference>
<reference evidence="2" key="1">
    <citation type="journal article" date="2013" name="Nature">
        <title>Draft genome of the wheat A-genome progenitor Triticum urartu.</title>
        <authorList>
            <person name="Ling H.Q."/>
            <person name="Zhao S."/>
            <person name="Liu D."/>
            <person name="Wang J."/>
            <person name="Sun H."/>
            <person name="Zhang C."/>
            <person name="Fan H."/>
            <person name="Li D."/>
            <person name="Dong L."/>
            <person name="Tao Y."/>
            <person name="Gao C."/>
            <person name="Wu H."/>
            <person name="Li Y."/>
            <person name="Cui Y."/>
            <person name="Guo X."/>
            <person name="Zheng S."/>
            <person name="Wang B."/>
            <person name="Yu K."/>
            <person name="Liang Q."/>
            <person name="Yang W."/>
            <person name="Lou X."/>
            <person name="Chen J."/>
            <person name="Feng M."/>
            <person name="Jian J."/>
            <person name="Zhang X."/>
            <person name="Luo G."/>
            <person name="Jiang Y."/>
            <person name="Liu J."/>
            <person name="Wang Z."/>
            <person name="Sha Y."/>
            <person name="Zhang B."/>
            <person name="Wu H."/>
            <person name="Tang D."/>
            <person name="Shen Q."/>
            <person name="Xue P."/>
            <person name="Zou S."/>
            <person name="Wang X."/>
            <person name="Liu X."/>
            <person name="Wang F."/>
            <person name="Yang Y."/>
            <person name="An X."/>
            <person name="Dong Z."/>
            <person name="Zhang K."/>
            <person name="Zhang X."/>
            <person name="Luo M.C."/>
            <person name="Dvorak J."/>
            <person name="Tong Y."/>
            <person name="Wang J."/>
            <person name="Yang H."/>
            <person name="Li Z."/>
            <person name="Wang D."/>
            <person name="Zhang A."/>
            <person name="Wang J."/>
        </authorList>
    </citation>
    <scope>NUCLEOTIDE SEQUENCE</scope>
    <source>
        <strain evidence="2">cv. G1812</strain>
    </source>
</reference>
<evidence type="ECO:0000313" key="2">
    <source>
        <dbReference type="Proteomes" id="UP000015106"/>
    </source>
</evidence>
<reference evidence="1" key="2">
    <citation type="submission" date="2018-03" db="EMBL/GenBank/DDBJ databases">
        <title>The Triticum urartu genome reveals the dynamic nature of wheat genome evolution.</title>
        <authorList>
            <person name="Ling H."/>
            <person name="Ma B."/>
            <person name="Shi X."/>
            <person name="Liu H."/>
            <person name="Dong L."/>
            <person name="Sun H."/>
            <person name="Cao Y."/>
            <person name="Gao Q."/>
            <person name="Zheng S."/>
            <person name="Li Y."/>
            <person name="Yu Y."/>
            <person name="Du H."/>
            <person name="Qi M."/>
            <person name="Li Y."/>
            <person name="Yu H."/>
            <person name="Cui Y."/>
            <person name="Wang N."/>
            <person name="Chen C."/>
            <person name="Wu H."/>
            <person name="Zhao Y."/>
            <person name="Zhang J."/>
            <person name="Li Y."/>
            <person name="Zhou W."/>
            <person name="Zhang B."/>
            <person name="Hu W."/>
            <person name="Eijk M."/>
            <person name="Tang J."/>
            <person name="Witsenboer H."/>
            <person name="Zhao S."/>
            <person name="Li Z."/>
            <person name="Zhang A."/>
            <person name="Wang D."/>
            <person name="Liang C."/>
        </authorList>
    </citation>
    <scope>NUCLEOTIDE SEQUENCE [LARGE SCALE GENOMIC DNA]</scope>
    <source>
        <strain evidence="1">cv. G1812</strain>
    </source>
</reference>
<dbReference type="EnsemblPlants" id="TuG1812G0200003680.01.T02">
    <property type="protein sequence ID" value="TuG1812G0200003680.01.T02.cds460297"/>
    <property type="gene ID" value="TuG1812G0200003680.01"/>
</dbReference>
<dbReference type="Gramene" id="TuG1812G0200003680.01.T02">
    <property type="protein sequence ID" value="TuG1812G0200003680.01.T02.cds460297"/>
    <property type="gene ID" value="TuG1812G0200003680.01"/>
</dbReference>
<sequence length="68" mass="7513">MPVSFHNHNKDVALAIVVSCDPKFKLDGAKITNEFGVVHVNMALVKTEELVWSRKSSNTLYNAGKKSP</sequence>
<keyword evidence="2" id="KW-1185">Reference proteome</keyword>
<dbReference type="Proteomes" id="UP000015106">
    <property type="component" value="Chromosome 2"/>
</dbReference>
<proteinExistence type="predicted"/>